<keyword evidence="3" id="KW-1185">Reference proteome</keyword>
<dbReference type="AlphaFoldDB" id="A0A8T0TMB8"/>
<reference evidence="2" key="1">
    <citation type="submission" date="2020-05" db="EMBL/GenBank/DDBJ databases">
        <title>WGS assembly of Panicum virgatum.</title>
        <authorList>
            <person name="Lovell J.T."/>
            <person name="Jenkins J."/>
            <person name="Shu S."/>
            <person name="Juenger T.E."/>
            <person name="Schmutz J."/>
        </authorList>
    </citation>
    <scope>NUCLEOTIDE SEQUENCE</scope>
    <source>
        <strain evidence="2">AP13</strain>
    </source>
</reference>
<evidence type="ECO:0000256" key="1">
    <source>
        <dbReference type="SAM" id="MobiDB-lite"/>
    </source>
</evidence>
<evidence type="ECO:0000313" key="2">
    <source>
        <dbReference type="EMBL" id="KAG2609946.1"/>
    </source>
</evidence>
<comment type="caution">
    <text evidence="2">The sequence shown here is derived from an EMBL/GenBank/DDBJ whole genome shotgun (WGS) entry which is preliminary data.</text>
</comment>
<accession>A0A8T0TMB8</accession>
<dbReference type="EMBL" id="CM029043">
    <property type="protein sequence ID" value="KAG2609946.1"/>
    <property type="molecule type" value="Genomic_DNA"/>
</dbReference>
<feature type="compositionally biased region" description="Basic residues" evidence="1">
    <location>
        <begin position="73"/>
        <end position="91"/>
    </location>
</feature>
<feature type="compositionally biased region" description="Low complexity" evidence="1">
    <location>
        <begin position="20"/>
        <end position="36"/>
    </location>
</feature>
<proteinExistence type="predicted"/>
<feature type="region of interest" description="Disordered" evidence="1">
    <location>
        <begin position="1"/>
        <end position="135"/>
    </location>
</feature>
<gene>
    <name evidence="2" type="ORF">PVAP13_4KG076433</name>
</gene>
<organism evidence="2 3">
    <name type="scientific">Panicum virgatum</name>
    <name type="common">Blackwell switchgrass</name>
    <dbReference type="NCBI Taxonomy" id="38727"/>
    <lineage>
        <taxon>Eukaryota</taxon>
        <taxon>Viridiplantae</taxon>
        <taxon>Streptophyta</taxon>
        <taxon>Embryophyta</taxon>
        <taxon>Tracheophyta</taxon>
        <taxon>Spermatophyta</taxon>
        <taxon>Magnoliopsida</taxon>
        <taxon>Liliopsida</taxon>
        <taxon>Poales</taxon>
        <taxon>Poaceae</taxon>
        <taxon>PACMAD clade</taxon>
        <taxon>Panicoideae</taxon>
        <taxon>Panicodae</taxon>
        <taxon>Paniceae</taxon>
        <taxon>Panicinae</taxon>
        <taxon>Panicum</taxon>
        <taxon>Panicum sect. Hiantes</taxon>
    </lineage>
</organism>
<sequence>MWHRRARGSQPPRAPPTPASPSAAGPARGRFSLRSPASPPPSDSSLTPSRRRRRHGRSFPAAPCRPRLDGPHPRRHGGLRLRKRPPRRRWATVREVVAHDAAPAPHPAPATRLGGTDAAAVPRPADRSGGARRRCGRGSACLAAAAHGTGRAVPNPQGIAAAACRRVTD</sequence>
<protein>
    <submittedName>
        <fullName evidence="2">Uncharacterized protein</fullName>
    </submittedName>
</protein>
<evidence type="ECO:0000313" key="3">
    <source>
        <dbReference type="Proteomes" id="UP000823388"/>
    </source>
</evidence>
<name>A0A8T0TMB8_PANVG</name>
<dbReference type="Proteomes" id="UP000823388">
    <property type="component" value="Chromosome 4K"/>
</dbReference>